<keyword evidence="2" id="KW-1185">Reference proteome</keyword>
<protein>
    <submittedName>
        <fullName evidence="1">Uncharacterized protein</fullName>
    </submittedName>
</protein>
<organism evidence="1 2">
    <name type="scientific">Macrosiphum euphorbiae</name>
    <name type="common">potato aphid</name>
    <dbReference type="NCBI Taxonomy" id="13131"/>
    <lineage>
        <taxon>Eukaryota</taxon>
        <taxon>Metazoa</taxon>
        <taxon>Ecdysozoa</taxon>
        <taxon>Arthropoda</taxon>
        <taxon>Hexapoda</taxon>
        <taxon>Insecta</taxon>
        <taxon>Pterygota</taxon>
        <taxon>Neoptera</taxon>
        <taxon>Paraneoptera</taxon>
        <taxon>Hemiptera</taxon>
        <taxon>Sternorrhyncha</taxon>
        <taxon>Aphidomorpha</taxon>
        <taxon>Aphidoidea</taxon>
        <taxon>Aphididae</taxon>
        <taxon>Macrosiphini</taxon>
        <taxon>Macrosiphum</taxon>
    </lineage>
</organism>
<evidence type="ECO:0000313" key="1">
    <source>
        <dbReference type="EMBL" id="CAI6374260.1"/>
    </source>
</evidence>
<accession>A0AAV0Y097</accession>
<dbReference type="AlphaFoldDB" id="A0AAV0Y097"/>
<dbReference type="Proteomes" id="UP001160148">
    <property type="component" value="Unassembled WGS sequence"/>
</dbReference>
<evidence type="ECO:0000313" key="2">
    <source>
        <dbReference type="Proteomes" id="UP001160148"/>
    </source>
</evidence>
<sequence>MNNQRAIVNINNIFMSLLEEEEEEDNMLECLMLKKKRKSTKPVFLMREQEGFFEKLIKGHLVNDEKLFREFFRLNLKQFNFVLSLVKNDISSVPYNRVQQPITPEEKLALTLR</sequence>
<gene>
    <name evidence="1" type="ORF">MEUPH1_LOCUS27902</name>
</gene>
<dbReference type="EMBL" id="CARXXK010001184">
    <property type="protein sequence ID" value="CAI6374260.1"/>
    <property type="molecule type" value="Genomic_DNA"/>
</dbReference>
<name>A0AAV0Y097_9HEMI</name>
<proteinExistence type="predicted"/>
<reference evidence="1 2" key="1">
    <citation type="submission" date="2023-01" db="EMBL/GenBank/DDBJ databases">
        <authorList>
            <person name="Whitehead M."/>
        </authorList>
    </citation>
    <scope>NUCLEOTIDE SEQUENCE [LARGE SCALE GENOMIC DNA]</scope>
</reference>
<comment type="caution">
    <text evidence="1">The sequence shown here is derived from an EMBL/GenBank/DDBJ whole genome shotgun (WGS) entry which is preliminary data.</text>
</comment>